<name>A0A239PDK4_9ACTN</name>
<evidence type="ECO:0000259" key="9">
    <source>
        <dbReference type="Pfam" id="PF00156"/>
    </source>
</evidence>
<dbReference type="GO" id="GO:0006166">
    <property type="term" value="P:purine ribonucleoside salvage"/>
    <property type="evidence" value="ECO:0007669"/>
    <property type="project" value="UniProtKB-KW"/>
</dbReference>
<feature type="domain" description="Phosphoribosyltransferase" evidence="9">
    <location>
        <begin position="52"/>
        <end position="177"/>
    </location>
</feature>
<comment type="subcellular location">
    <subcellularLocation>
        <location evidence="1">Cytoplasm</location>
    </subcellularLocation>
</comment>
<dbReference type="Pfam" id="PF00156">
    <property type="entry name" value="Pribosyltran"/>
    <property type="match status" value="1"/>
</dbReference>
<comment type="similarity">
    <text evidence="2">Belongs to the purine/pyrimidine phosphoribosyltransferase family.</text>
</comment>
<evidence type="ECO:0000256" key="1">
    <source>
        <dbReference type="ARBA" id="ARBA00004496"/>
    </source>
</evidence>
<keyword evidence="6 10" id="KW-0808">Transferase</keyword>
<evidence type="ECO:0000256" key="2">
    <source>
        <dbReference type="ARBA" id="ARBA00008391"/>
    </source>
</evidence>
<keyword evidence="7" id="KW-0660">Purine salvage</keyword>
<evidence type="ECO:0000313" key="11">
    <source>
        <dbReference type="Proteomes" id="UP000198362"/>
    </source>
</evidence>
<organism evidence="10 11">
    <name type="scientific">Asanoa hainanensis</name>
    <dbReference type="NCBI Taxonomy" id="560556"/>
    <lineage>
        <taxon>Bacteria</taxon>
        <taxon>Bacillati</taxon>
        <taxon>Actinomycetota</taxon>
        <taxon>Actinomycetes</taxon>
        <taxon>Micromonosporales</taxon>
        <taxon>Micromonosporaceae</taxon>
        <taxon>Asanoa</taxon>
    </lineage>
</organism>
<dbReference type="AlphaFoldDB" id="A0A239PDK4"/>
<reference evidence="10 11" key="1">
    <citation type="submission" date="2017-06" db="EMBL/GenBank/DDBJ databases">
        <authorList>
            <person name="Kim H.J."/>
            <person name="Triplett B.A."/>
        </authorList>
    </citation>
    <scope>NUCLEOTIDE SEQUENCE [LARGE SCALE GENOMIC DNA]</scope>
    <source>
        <strain evidence="10 11">CGMCC 4.5593</strain>
    </source>
</reference>
<dbReference type="InterPro" id="IPR050120">
    <property type="entry name" value="Adenine_PRTase"/>
</dbReference>
<dbReference type="CDD" id="cd06223">
    <property type="entry name" value="PRTases_typeI"/>
    <property type="match status" value="1"/>
</dbReference>
<evidence type="ECO:0000256" key="6">
    <source>
        <dbReference type="ARBA" id="ARBA00022679"/>
    </source>
</evidence>
<dbReference type="Gene3D" id="3.40.50.2020">
    <property type="match status" value="1"/>
</dbReference>
<keyword evidence="5 10" id="KW-0328">Glycosyltransferase</keyword>
<dbReference type="PANTHER" id="PTHR11776:SF7">
    <property type="entry name" value="PHOSPHORIBOSYLTRANSFERASE DOMAIN-CONTAINING PROTEIN"/>
    <property type="match status" value="1"/>
</dbReference>
<comment type="pathway">
    <text evidence="8">Purine metabolism.</text>
</comment>
<dbReference type="EMBL" id="FZPH01000019">
    <property type="protein sequence ID" value="SNT65053.1"/>
    <property type="molecule type" value="Genomic_DNA"/>
</dbReference>
<dbReference type="PANTHER" id="PTHR11776">
    <property type="entry name" value="ADENINE PHOSPHORIBOSYLTRANSFERASE"/>
    <property type="match status" value="1"/>
</dbReference>
<protein>
    <submittedName>
        <fullName evidence="10">Adenine phosphoribosyltransferase</fullName>
    </submittedName>
</protein>
<evidence type="ECO:0000256" key="8">
    <source>
        <dbReference type="ARBA" id="ARBA00025704"/>
    </source>
</evidence>
<evidence type="ECO:0000256" key="4">
    <source>
        <dbReference type="ARBA" id="ARBA00022490"/>
    </source>
</evidence>
<keyword evidence="4" id="KW-0963">Cytoplasm</keyword>
<sequence>MGADVQDGHVATSPPLRDDSLRAALAEAFHWFDPGAHSDHLVSDVSGWWHSPELLASVGPALAALFQDASPTLVVSPEVTGFLVGPLVAVALGVGFAPAVKDGGDRRLVDRVTWARTPPDYRGRELRLGVRDRQIRATDRVLVVDDWVATGAQVRALYDVVARRGGTPVGCAAIVNAGPPPLAADLRLRSLLTAADLR</sequence>
<evidence type="ECO:0000313" key="10">
    <source>
        <dbReference type="EMBL" id="SNT65053.1"/>
    </source>
</evidence>
<comment type="subunit">
    <text evidence="3">Homodimer.</text>
</comment>
<evidence type="ECO:0000256" key="7">
    <source>
        <dbReference type="ARBA" id="ARBA00022726"/>
    </source>
</evidence>
<dbReference type="Proteomes" id="UP000198362">
    <property type="component" value="Unassembled WGS sequence"/>
</dbReference>
<dbReference type="InterPro" id="IPR029057">
    <property type="entry name" value="PRTase-like"/>
</dbReference>
<dbReference type="OrthoDB" id="7740853at2"/>
<dbReference type="GO" id="GO:0003999">
    <property type="term" value="F:adenine phosphoribosyltransferase activity"/>
    <property type="evidence" value="ECO:0007669"/>
    <property type="project" value="TreeGrafter"/>
</dbReference>
<proteinExistence type="inferred from homology"/>
<dbReference type="GO" id="GO:0005737">
    <property type="term" value="C:cytoplasm"/>
    <property type="evidence" value="ECO:0007669"/>
    <property type="project" value="UniProtKB-SubCell"/>
</dbReference>
<gene>
    <name evidence="10" type="ORF">SAMN05421812_119120</name>
</gene>
<dbReference type="SUPFAM" id="SSF53271">
    <property type="entry name" value="PRTase-like"/>
    <property type="match status" value="1"/>
</dbReference>
<evidence type="ECO:0000256" key="3">
    <source>
        <dbReference type="ARBA" id="ARBA00011738"/>
    </source>
</evidence>
<accession>A0A239PDK4</accession>
<dbReference type="InterPro" id="IPR000836">
    <property type="entry name" value="PRTase_dom"/>
</dbReference>
<keyword evidence="11" id="KW-1185">Reference proteome</keyword>
<evidence type="ECO:0000256" key="5">
    <source>
        <dbReference type="ARBA" id="ARBA00022676"/>
    </source>
</evidence>